<dbReference type="Gene3D" id="3.40.630.10">
    <property type="entry name" value="Zn peptidases"/>
    <property type="match status" value="1"/>
</dbReference>
<dbReference type="Proteomes" id="UP000694392">
    <property type="component" value="Unplaced"/>
</dbReference>
<dbReference type="EC" id="2.3.2.5" evidence="3"/>
<reference evidence="6" key="1">
    <citation type="submission" date="2025-08" db="UniProtKB">
        <authorList>
            <consortium name="Ensembl"/>
        </authorList>
    </citation>
    <scope>IDENTIFICATION</scope>
</reference>
<evidence type="ECO:0000256" key="3">
    <source>
        <dbReference type="ARBA" id="ARBA00012012"/>
    </source>
</evidence>
<dbReference type="InterPro" id="IPR040234">
    <property type="entry name" value="QC/QCL"/>
</dbReference>
<reference evidence="6" key="2">
    <citation type="submission" date="2025-09" db="UniProtKB">
        <authorList>
            <consortium name="Ensembl"/>
        </authorList>
    </citation>
    <scope>IDENTIFICATION</scope>
</reference>
<dbReference type="GeneTree" id="ENSGT00390000003107"/>
<dbReference type="GO" id="GO:0016603">
    <property type="term" value="F:glutaminyl-peptide cyclotransferase activity"/>
    <property type="evidence" value="ECO:0007669"/>
    <property type="project" value="UniProtKB-EC"/>
</dbReference>
<name>A0A8D0H637_SPHPU</name>
<sequence>MLIERSPGSPGNKRVQQLIVDSLGALAAGWHVELDTFEDRTQRGSIGFASVVAGLRLVLACHYNSKYFPRDRQGRAFLGVTDSAVPCTILLELVMALDRELLNAKEQVLGSGWRQGGQRRVGLRARTP</sequence>
<keyword evidence="7" id="KW-1185">Reference proteome</keyword>
<evidence type="ECO:0000256" key="1">
    <source>
        <dbReference type="ARBA" id="ARBA00000001"/>
    </source>
</evidence>
<accession>A0A8D0H637</accession>
<protein>
    <recommendedName>
        <fullName evidence="3">glutaminyl-peptide cyclotransferase</fullName>
        <ecNumber evidence="3">2.3.2.5</ecNumber>
    </recommendedName>
</protein>
<dbReference type="GO" id="GO:0008270">
    <property type="term" value="F:zinc ion binding"/>
    <property type="evidence" value="ECO:0007669"/>
    <property type="project" value="TreeGrafter"/>
</dbReference>
<evidence type="ECO:0000256" key="4">
    <source>
        <dbReference type="ARBA" id="ARBA00022679"/>
    </source>
</evidence>
<dbReference type="SUPFAM" id="SSF53187">
    <property type="entry name" value="Zn-dependent exopeptidases"/>
    <property type="match status" value="1"/>
</dbReference>
<evidence type="ECO:0000313" key="6">
    <source>
        <dbReference type="Ensembl" id="ENSSPUP00000015076.1"/>
    </source>
</evidence>
<evidence type="ECO:0000256" key="2">
    <source>
        <dbReference type="ARBA" id="ARBA00006014"/>
    </source>
</evidence>
<dbReference type="AlphaFoldDB" id="A0A8D0H637"/>
<evidence type="ECO:0000313" key="7">
    <source>
        <dbReference type="Proteomes" id="UP000694392"/>
    </source>
</evidence>
<organism evidence="6 7">
    <name type="scientific">Sphenodon punctatus</name>
    <name type="common">Tuatara</name>
    <name type="synonym">Hatteria punctata</name>
    <dbReference type="NCBI Taxonomy" id="8508"/>
    <lineage>
        <taxon>Eukaryota</taxon>
        <taxon>Metazoa</taxon>
        <taxon>Chordata</taxon>
        <taxon>Craniata</taxon>
        <taxon>Vertebrata</taxon>
        <taxon>Euteleostomi</taxon>
        <taxon>Lepidosauria</taxon>
        <taxon>Sphenodontia</taxon>
        <taxon>Sphenodontidae</taxon>
        <taxon>Sphenodon</taxon>
    </lineage>
</organism>
<evidence type="ECO:0000256" key="5">
    <source>
        <dbReference type="ARBA" id="ARBA00023315"/>
    </source>
</evidence>
<comment type="similarity">
    <text evidence="2">Belongs to the glutaminyl-peptide cyclotransferase family.</text>
</comment>
<dbReference type="Ensembl" id="ENSSPUT00000016079.1">
    <property type="protein sequence ID" value="ENSSPUP00000015076.1"/>
    <property type="gene ID" value="ENSSPUG00000011643.1"/>
</dbReference>
<keyword evidence="4" id="KW-0808">Transferase</keyword>
<keyword evidence="5" id="KW-0012">Acyltransferase</keyword>
<dbReference type="PANTHER" id="PTHR12283:SF3">
    <property type="entry name" value="GLUTAMINYL-PEPTIDE CYCLOTRANSFERASE-LIKE PROTEIN"/>
    <property type="match status" value="1"/>
</dbReference>
<dbReference type="PANTHER" id="PTHR12283">
    <property type="entry name" value="GLUTAMINYL-PEPTIDE CYCLOTRANSFERASE"/>
    <property type="match status" value="1"/>
</dbReference>
<proteinExistence type="inferred from homology"/>
<comment type="catalytic activity">
    <reaction evidence="1">
        <text>N-terminal L-glutaminyl-[peptide] = N-terminal 5-oxo-L-prolyl-[peptide] + NH4(+)</text>
        <dbReference type="Rhea" id="RHEA:23652"/>
        <dbReference type="Rhea" id="RHEA-COMP:11736"/>
        <dbReference type="Rhea" id="RHEA-COMP:11846"/>
        <dbReference type="ChEBI" id="CHEBI:28938"/>
        <dbReference type="ChEBI" id="CHEBI:64722"/>
        <dbReference type="ChEBI" id="CHEBI:87215"/>
        <dbReference type="EC" id="2.3.2.5"/>
    </reaction>
</comment>